<evidence type="ECO:0000313" key="4">
    <source>
        <dbReference type="EMBL" id="RYJ37831.1"/>
    </source>
</evidence>
<dbReference type="SUPFAM" id="SSF53448">
    <property type="entry name" value="Nucleotide-diphospho-sugar transferases"/>
    <property type="match status" value="1"/>
</dbReference>
<dbReference type="InterPro" id="IPR029044">
    <property type="entry name" value="Nucleotide-diphossugar_trans"/>
</dbReference>
<dbReference type="CDD" id="cd00761">
    <property type="entry name" value="Glyco_tranf_GTA_type"/>
    <property type="match status" value="1"/>
</dbReference>
<protein>
    <submittedName>
        <fullName evidence="4">Putative beta-glycosyltransferase</fullName>
    </submittedName>
</protein>
<dbReference type="OrthoDB" id="6717394at2"/>
<sequence>MITIIYPYRNRESERVRRSFDSLKEQTNSDFEVLLVDYGSDLTSASIVKDLVSNYKFAKYIYNYSGFQPWSRAKAINIGLKNVTTEYIFTADVDMIFSPNFVSKLHELKNPVKAYYFKVGFLNEKESKENKKFENYLIDFSTEIGAQGLSLFYLKSLKEITGYDEFLHFWGAEDIDVHNRLERNDTESIFYSEEILMLHQWHTSYRKSEKKGLTRDLQLTDILKINQQKLLANTRSKEVRINKLNWGITVLENDFEDLKKHEQKILMLNKKDVVTHFLFCELPDFKNGVLNIHFVKDPFQNSLKYRLKKFLGKNVPKYYSLKEINDLLLLHIISFYHTHPYFYEVSNDLNSIKFKIKK</sequence>
<dbReference type="PANTHER" id="PTHR22916:SF3">
    <property type="entry name" value="UDP-GLCNAC:BETAGAL BETA-1,3-N-ACETYLGLUCOSAMINYLTRANSFERASE-LIKE PROTEIN 1"/>
    <property type="match status" value="1"/>
</dbReference>
<dbReference type="PANTHER" id="PTHR22916">
    <property type="entry name" value="GLYCOSYLTRANSFERASE"/>
    <property type="match status" value="1"/>
</dbReference>
<evidence type="ECO:0000259" key="3">
    <source>
        <dbReference type="Pfam" id="PF02709"/>
    </source>
</evidence>
<dbReference type="Pfam" id="PF00535">
    <property type="entry name" value="Glycos_transf_2"/>
    <property type="match status" value="1"/>
</dbReference>
<comment type="caution">
    <text evidence="4">The sequence shown here is derived from an EMBL/GenBank/DDBJ whole genome shotgun (WGS) entry which is preliminary data.</text>
</comment>
<dbReference type="RefSeq" id="WP_129747916.1">
    <property type="nucleotide sequence ID" value="NZ_JUIV01000012.1"/>
</dbReference>
<evidence type="ECO:0000256" key="1">
    <source>
        <dbReference type="ARBA" id="ARBA00022679"/>
    </source>
</evidence>
<dbReference type="InterPro" id="IPR027791">
    <property type="entry name" value="Galactosyl_T_C"/>
</dbReference>
<gene>
    <name evidence="4" type="ORF">NU08_3045</name>
</gene>
<dbReference type="GO" id="GO:0016758">
    <property type="term" value="F:hexosyltransferase activity"/>
    <property type="evidence" value="ECO:0007669"/>
    <property type="project" value="UniProtKB-ARBA"/>
</dbReference>
<evidence type="ECO:0000313" key="5">
    <source>
        <dbReference type="Proteomes" id="UP000290433"/>
    </source>
</evidence>
<proteinExistence type="predicted"/>
<feature type="domain" description="Glycosyltransferase 2-like" evidence="2">
    <location>
        <begin position="3"/>
        <end position="107"/>
    </location>
</feature>
<dbReference type="EMBL" id="JUIV01000012">
    <property type="protein sequence ID" value="RYJ37831.1"/>
    <property type="molecule type" value="Genomic_DNA"/>
</dbReference>
<name>A0A444VVU3_9FLAO</name>
<feature type="domain" description="Galactosyltransferase C-terminal" evidence="3">
    <location>
        <begin position="139"/>
        <end position="192"/>
    </location>
</feature>
<dbReference type="Gene3D" id="3.90.550.10">
    <property type="entry name" value="Spore Coat Polysaccharide Biosynthesis Protein SpsA, Chain A"/>
    <property type="match status" value="1"/>
</dbReference>
<dbReference type="Proteomes" id="UP000290433">
    <property type="component" value="Unassembled WGS sequence"/>
</dbReference>
<dbReference type="Pfam" id="PF02709">
    <property type="entry name" value="Glyco_transf_7C"/>
    <property type="match status" value="1"/>
</dbReference>
<accession>A0A444VVU3</accession>
<dbReference type="AlphaFoldDB" id="A0A444VVU3"/>
<organism evidence="4 5">
    <name type="scientific">Flavobacterium anhuiense</name>
    <dbReference type="NCBI Taxonomy" id="459526"/>
    <lineage>
        <taxon>Bacteria</taxon>
        <taxon>Pseudomonadati</taxon>
        <taxon>Bacteroidota</taxon>
        <taxon>Flavobacteriia</taxon>
        <taxon>Flavobacteriales</taxon>
        <taxon>Flavobacteriaceae</taxon>
        <taxon>Flavobacterium</taxon>
    </lineage>
</organism>
<evidence type="ECO:0000259" key="2">
    <source>
        <dbReference type="Pfam" id="PF00535"/>
    </source>
</evidence>
<keyword evidence="1 4" id="KW-0808">Transferase</keyword>
<dbReference type="InterPro" id="IPR001173">
    <property type="entry name" value="Glyco_trans_2-like"/>
</dbReference>
<reference evidence="4 5" key="1">
    <citation type="submission" date="2014-12" db="EMBL/GenBank/DDBJ databases">
        <title>Genome sequence of Flavobacterium anhuiense RCM74.</title>
        <authorList>
            <person name="Kim J.F."/>
            <person name="Song J.Y."/>
            <person name="Kwak M.-J."/>
            <person name="Lee S.-W."/>
        </authorList>
    </citation>
    <scope>NUCLEOTIDE SEQUENCE [LARGE SCALE GENOMIC DNA]</scope>
    <source>
        <strain evidence="4 5">RCM74</strain>
    </source>
</reference>